<dbReference type="PROSITE" id="PS50835">
    <property type="entry name" value="IG_LIKE"/>
    <property type="match status" value="1"/>
</dbReference>
<dbReference type="InterPro" id="IPR013098">
    <property type="entry name" value="Ig_I-set"/>
</dbReference>
<dbReference type="GO" id="GO:0001558">
    <property type="term" value="P:regulation of cell growth"/>
    <property type="evidence" value="ECO:0007669"/>
    <property type="project" value="InterPro"/>
</dbReference>
<comment type="subcellular location">
    <subcellularLocation>
        <location evidence="1">Secreted</location>
    </subcellularLocation>
</comment>
<dbReference type="SUPFAM" id="SSF100895">
    <property type="entry name" value="Kazal-type serine protease inhibitors"/>
    <property type="match status" value="1"/>
</dbReference>
<keyword evidence="10" id="KW-1185">Reference proteome</keyword>
<dbReference type="SUPFAM" id="SSF57184">
    <property type="entry name" value="Growth factor receptor domain"/>
    <property type="match status" value="1"/>
</dbReference>
<evidence type="ECO:0000256" key="2">
    <source>
        <dbReference type="ARBA" id="ARBA00022525"/>
    </source>
</evidence>
<evidence type="ECO:0000256" key="1">
    <source>
        <dbReference type="ARBA" id="ARBA00004613"/>
    </source>
</evidence>
<evidence type="ECO:0000259" key="7">
    <source>
        <dbReference type="PROSITE" id="PS51323"/>
    </source>
</evidence>
<evidence type="ECO:0000256" key="4">
    <source>
        <dbReference type="ARBA" id="ARBA00023157"/>
    </source>
</evidence>
<feature type="domain" description="Ig-like" evidence="6">
    <location>
        <begin position="180"/>
        <end position="277"/>
    </location>
</feature>
<evidence type="ECO:0000259" key="8">
    <source>
        <dbReference type="PROSITE" id="PS51465"/>
    </source>
</evidence>
<dbReference type="Gene3D" id="2.60.40.10">
    <property type="entry name" value="Immunoglobulins"/>
    <property type="match status" value="1"/>
</dbReference>
<dbReference type="Gene3D" id="4.10.40.20">
    <property type="match status" value="1"/>
</dbReference>
<dbReference type="Pfam" id="PF07679">
    <property type="entry name" value="I-set"/>
    <property type="match status" value="1"/>
</dbReference>
<evidence type="ECO:0000256" key="5">
    <source>
        <dbReference type="ARBA" id="ARBA00023319"/>
    </source>
</evidence>
<dbReference type="SMART" id="SM00280">
    <property type="entry name" value="KAZAL"/>
    <property type="match status" value="1"/>
</dbReference>
<feature type="domain" description="Kazal-like" evidence="8">
    <location>
        <begin position="114"/>
        <end position="178"/>
    </location>
</feature>
<dbReference type="OrthoDB" id="10029006at2759"/>
<dbReference type="InterPro" id="IPR003598">
    <property type="entry name" value="Ig_sub2"/>
</dbReference>
<feature type="domain" description="IGFBP N-terminal" evidence="7">
    <location>
        <begin position="53"/>
        <end position="136"/>
    </location>
</feature>
<evidence type="ECO:0008006" key="11">
    <source>
        <dbReference type="Google" id="ProtNLM"/>
    </source>
</evidence>
<gene>
    <name evidence="9" type="ORF">JZ751_027037</name>
</gene>
<keyword evidence="2" id="KW-0964">Secreted</keyword>
<proteinExistence type="predicted"/>
<dbReference type="Pfam" id="PF00219">
    <property type="entry name" value="IGFBP"/>
    <property type="match status" value="1"/>
</dbReference>
<dbReference type="SUPFAM" id="SSF48726">
    <property type="entry name" value="Immunoglobulin"/>
    <property type="match status" value="1"/>
</dbReference>
<dbReference type="AlphaFoldDB" id="A0A8T2ND14"/>
<dbReference type="GO" id="GO:0005520">
    <property type="term" value="F:insulin-like growth factor binding"/>
    <property type="evidence" value="ECO:0007669"/>
    <property type="project" value="InterPro"/>
</dbReference>
<dbReference type="PANTHER" id="PTHR14186">
    <property type="entry name" value="INSULIN-LIKE GROWTH FACTOR BINDING PROTEIN-RELATED"/>
    <property type="match status" value="1"/>
</dbReference>
<dbReference type="GO" id="GO:0009966">
    <property type="term" value="P:regulation of signal transduction"/>
    <property type="evidence" value="ECO:0007669"/>
    <property type="project" value="TreeGrafter"/>
</dbReference>
<dbReference type="InterPro" id="IPR003599">
    <property type="entry name" value="Ig_sub"/>
</dbReference>
<dbReference type="InterPro" id="IPR036058">
    <property type="entry name" value="Kazal_dom_sf"/>
</dbReference>
<dbReference type="Pfam" id="PF07648">
    <property type="entry name" value="Kazal_2"/>
    <property type="match status" value="1"/>
</dbReference>
<accession>A0A8T2ND14</accession>
<dbReference type="PANTHER" id="PTHR14186:SF23">
    <property type="entry name" value="KAZAL-TYPE SERINE PEPTIDASE INHIBITOR DOMAIN 2"/>
    <property type="match status" value="1"/>
</dbReference>
<evidence type="ECO:0000256" key="3">
    <source>
        <dbReference type="ARBA" id="ARBA00022729"/>
    </source>
</evidence>
<keyword evidence="3" id="KW-0732">Signal</keyword>
<evidence type="ECO:0000313" key="10">
    <source>
        <dbReference type="Proteomes" id="UP000824540"/>
    </source>
</evidence>
<dbReference type="Proteomes" id="UP000824540">
    <property type="component" value="Unassembled WGS sequence"/>
</dbReference>
<dbReference type="FunFam" id="2.60.40.10:FF:000032">
    <property type="entry name" value="palladin isoform X1"/>
    <property type="match status" value="1"/>
</dbReference>
<keyword evidence="5" id="KW-0393">Immunoglobulin domain</keyword>
<dbReference type="CDD" id="cd00104">
    <property type="entry name" value="KAZAL_FS"/>
    <property type="match status" value="1"/>
</dbReference>
<feature type="non-terminal residue" evidence="9">
    <location>
        <position position="1"/>
    </location>
</feature>
<dbReference type="InterPro" id="IPR013783">
    <property type="entry name" value="Ig-like_fold"/>
</dbReference>
<dbReference type="SMART" id="SM00409">
    <property type="entry name" value="IG"/>
    <property type="match status" value="1"/>
</dbReference>
<evidence type="ECO:0000313" key="9">
    <source>
        <dbReference type="EMBL" id="KAG9338169.1"/>
    </source>
</evidence>
<dbReference type="SMART" id="SM00408">
    <property type="entry name" value="IGc2"/>
    <property type="match status" value="1"/>
</dbReference>
<dbReference type="InterPro" id="IPR000867">
    <property type="entry name" value="IGFBP-like"/>
</dbReference>
<dbReference type="GO" id="GO:0005615">
    <property type="term" value="C:extracellular space"/>
    <property type="evidence" value="ECO:0007669"/>
    <property type="project" value="TreeGrafter"/>
</dbReference>
<comment type="caution">
    <text evidence="9">The sequence shown here is derived from an EMBL/GenBank/DDBJ whole genome shotgun (WGS) entry which is preliminary data.</text>
</comment>
<dbReference type="PROSITE" id="PS51323">
    <property type="entry name" value="IGFBP_N_2"/>
    <property type="match status" value="1"/>
</dbReference>
<dbReference type="Gene3D" id="3.30.60.30">
    <property type="match status" value="1"/>
</dbReference>
<sequence>MEKIKIGAAIWGDPGLNGAVKHVRMVSGLVLLLLAQVTGAFPGRLDWQRGAGQQGGCGECRPEWCPAVGTRCPAGRVRDACGCCWECGNGEGQLCDLDPSAGFYGRCGEGLRCRALPCCDPPGLAVESPQARCVCARQELLCGSDGKTYDNSCQLRAARYRLGEEDKLTVEHRGPCTAKPIIATPPRDVISLDGSDIIFGCEVSSYPMAVIEWRKEGNSIFLPADDSNMAVQARGGPRRFELKGWLQIQKVRRADEGVYTCTAKNKFGEVSASARLQVVEK</sequence>
<dbReference type="InterPro" id="IPR007110">
    <property type="entry name" value="Ig-like_dom"/>
</dbReference>
<dbReference type="PROSITE" id="PS51465">
    <property type="entry name" value="KAZAL_2"/>
    <property type="match status" value="1"/>
</dbReference>
<dbReference type="InterPro" id="IPR009030">
    <property type="entry name" value="Growth_fac_rcpt_cys_sf"/>
</dbReference>
<reference evidence="9" key="1">
    <citation type="thesis" date="2021" institute="BYU ScholarsArchive" country="Provo, UT, USA">
        <title>Applications of and Algorithms for Genome Assembly and Genomic Analyses with an Emphasis on Marine Teleosts.</title>
        <authorList>
            <person name="Pickett B.D."/>
        </authorList>
    </citation>
    <scope>NUCLEOTIDE SEQUENCE</scope>
    <source>
        <strain evidence="9">HI-2016</strain>
    </source>
</reference>
<dbReference type="InterPro" id="IPR002350">
    <property type="entry name" value="Kazal_dom"/>
</dbReference>
<dbReference type="InterPro" id="IPR036179">
    <property type="entry name" value="Ig-like_dom_sf"/>
</dbReference>
<name>A0A8T2ND14_9TELE</name>
<evidence type="ECO:0000259" key="6">
    <source>
        <dbReference type="PROSITE" id="PS50835"/>
    </source>
</evidence>
<dbReference type="EMBL" id="JAFBMS010000072">
    <property type="protein sequence ID" value="KAG9338169.1"/>
    <property type="molecule type" value="Genomic_DNA"/>
</dbReference>
<keyword evidence="4" id="KW-1015">Disulfide bond</keyword>
<protein>
    <recommendedName>
        <fullName evidence="11">Kazal-type serine protease inhibitor domain-containing protein 1</fullName>
    </recommendedName>
</protein>
<dbReference type="InterPro" id="IPR011390">
    <property type="entry name" value="IGFBP_rP_mac25"/>
</dbReference>
<organism evidence="9 10">
    <name type="scientific">Albula glossodonta</name>
    <name type="common">roundjaw bonefish</name>
    <dbReference type="NCBI Taxonomy" id="121402"/>
    <lineage>
        <taxon>Eukaryota</taxon>
        <taxon>Metazoa</taxon>
        <taxon>Chordata</taxon>
        <taxon>Craniata</taxon>
        <taxon>Vertebrata</taxon>
        <taxon>Euteleostomi</taxon>
        <taxon>Actinopterygii</taxon>
        <taxon>Neopterygii</taxon>
        <taxon>Teleostei</taxon>
        <taxon>Albuliformes</taxon>
        <taxon>Albulidae</taxon>
        <taxon>Albula</taxon>
    </lineage>
</organism>